<dbReference type="Pfam" id="PF13148">
    <property type="entry name" value="DUF3987"/>
    <property type="match status" value="1"/>
</dbReference>
<organism evidence="1 2">
    <name type="scientific">Holothuria leucospilota</name>
    <name type="common">Black long sea cucumber</name>
    <name type="synonym">Mertensiothuria leucospilota</name>
    <dbReference type="NCBI Taxonomy" id="206669"/>
    <lineage>
        <taxon>Eukaryota</taxon>
        <taxon>Metazoa</taxon>
        <taxon>Echinodermata</taxon>
        <taxon>Eleutherozoa</taxon>
        <taxon>Echinozoa</taxon>
        <taxon>Holothuroidea</taxon>
        <taxon>Aspidochirotacea</taxon>
        <taxon>Aspidochirotida</taxon>
        <taxon>Holothuriidae</taxon>
        <taxon>Holothuria</taxon>
    </lineage>
</organism>
<keyword evidence="2" id="KW-1185">Reference proteome</keyword>
<accession>A0A9Q0YC68</accession>
<evidence type="ECO:0000313" key="2">
    <source>
        <dbReference type="Proteomes" id="UP001152320"/>
    </source>
</evidence>
<comment type="caution">
    <text evidence="1">The sequence shown here is derived from an EMBL/GenBank/DDBJ whole genome shotgun (WGS) entry which is preliminary data.</text>
</comment>
<dbReference type="OrthoDB" id="10067637at2759"/>
<reference evidence="1" key="1">
    <citation type="submission" date="2021-10" db="EMBL/GenBank/DDBJ databases">
        <title>Tropical sea cucumber genome reveals ecological adaptation and Cuvierian tubules defense mechanism.</title>
        <authorList>
            <person name="Chen T."/>
        </authorList>
    </citation>
    <scope>NUCLEOTIDE SEQUENCE</scope>
    <source>
        <strain evidence="1">Nanhai2018</strain>
        <tissue evidence="1">Muscle</tissue>
    </source>
</reference>
<protein>
    <submittedName>
        <fullName evidence="1">Uncharacterized protein</fullName>
    </submittedName>
</protein>
<sequence length="480" mass="52786">MEFKVERVLTNETVFKFVSDKADSLSCCPGYMLAGIISTSLFVIGSTSNLVTPSGHDTKPNIYQLICGPPSTGKSQAIKESGLDPLNTLSDQDQSPTPVIQKTTSSGLTKTLSTIHKGFIISTEIFDTLFKLLKGDCDAGTGETSLFCELFSGEQVSLNYASQAKRDIPEKMPFCILGSVQMYPLSKLMVLLDQGHGLLDRFLIFVPLCLRPTPLSSEEARERLRESPVSFLTDIFLKLNELVSSAKDFTFSPDASVAVKQMEEECISEINDAIRSGKTLPKSKKIDLVMRVALALHVFTSVSKPLLEGVDIDIIPLEISLDVLNAAIYYVTFCEMQKSTLSQFILELGASALDPPRFSPTVTDIKAAIALFPGKMVTFRVFRASGPRAMRTTSEAEFSRATEELLPFGKVVEVRVPRAAKKTAVFLKKAAAAVGEDNWSSAIDRDAYETQFTKKTHNKISPNIRQNILDLEDLPADYFD</sequence>
<proteinExistence type="predicted"/>
<dbReference type="AlphaFoldDB" id="A0A9Q0YC68"/>
<name>A0A9Q0YC68_HOLLE</name>
<dbReference type="EMBL" id="JAIZAY010000225">
    <property type="protein sequence ID" value="KAJ8018690.1"/>
    <property type="molecule type" value="Genomic_DNA"/>
</dbReference>
<dbReference type="InterPro" id="IPR025048">
    <property type="entry name" value="DUF3987"/>
</dbReference>
<evidence type="ECO:0000313" key="1">
    <source>
        <dbReference type="EMBL" id="KAJ8018690.1"/>
    </source>
</evidence>
<gene>
    <name evidence="1" type="ORF">HOLleu_43181</name>
</gene>
<dbReference type="Proteomes" id="UP001152320">
    <property type="component" value="Unassembled WGS sequence"/>
</dbReference>